<evidence type="ECO:0000256" key="4">
    <source>
        <dbReference type="PROSITE-ProRule" id="PRU00023"/>
    </source>
</evidence>
<evidence type="ECO:0000313" key="8">
    <source>
        <dbReference type="Proteomes" id="UP000283509"/>
    </source>
</evidence>
<dbReference type="InterPro" id="IPR029030">
    <property type="entry name" value="Caspase-like_dom_sf"/>
</dbReference>
<feature type="domain" description="Caspase family p20" evidence="6">
    <location>
        <begin position="617"/>
        <end position="737"/>
    </location>
</feature>
<dbReference type="EMBL" id="QCYY01001811">
    <property type="protein sequence ID" value="ROT75112.1"/>
    <property type="molecule type" value="Genomic_DNA"/>
</dbReference>
<dbReference type="InterPro" id="IPR001309">
    <property type="entry name" value="Pept_C14_p20"/>
</dbReference>
<proteinExistence type="inferred from homology"/>
<reference evidence="7 8" key="2">
    <citation type="submission" date="2019-01" db="EMBL/GenBank/DDBJ databases">
        <title>The decoding of complex shrimp genome reveals the adaptation for benthos swimmer, frequently molting mechanism and breeding impact on genome.</title>
        <authorList>
            <person name="Sun Y."/>
            <person name="Gao Y."/>
            <person name="Yu Y."/>
        </authorList>
    </citation>
    <scope>NUCLEOTIDE SEQUENCE [LARGE SCALE GENOMIC DNA]</scope>
    <source>
        <tissue evidence="7">Muscle</tissue>
    </source>
</reference>
<comment type="similarity">
    <text evidence="1">Belongs to the peptidase C14A family.</text>
</comment>
<dbReference type="Gene3D" id="1.25.40.20">
    <property type="entry name" value="Ankyrin repeat-containing domain"/>
    <property type="match status" value="2"/>
</dbReference>
<feature type="region of interest" description="Disordered" evidence="5">
    <location>
        <begin position="1"/>
        <end position="21"/>
    </location>
</feature>
<dbReference type="PROSITE" id="PS50088">
    <property type="entry name" value="ANK_REPEAT"/>
    <property type="match status" value="2"/>
</dbReference>
<organism evidence="7 8">
    <name type="scientific">Penaeus vannamei</name>
    <name type="common">Whiteleg shrimp</name>
    <name type="synonym">Litopenaeus vannamei</name>
    <dbReference type="NCBI Taxonomy" id="6689"/>
    <lineage>
        <taxon>Eukaryota</taxon>
        <taxon>Metazoa</taxon>
        <taxon>Ecdysozoa</taxon>
        <taxon>Arthropoda</taxon>
        <taxon>Crustacea</taxon>
        <taxon>Multicrustacea</taxon>
        <taxon>Malacostraca</taxon>
        <taxon>Eumalacostraca</taxon>
        <taxon>Eucarida</taxon>
        <taxon>Decapoda</taxon>
        <taxon>Dendrobranchiata</taxon>
        <taxon>Penaeoidea</taxon>
        <taxon>Penaeidae</taxon>
        <taxon>Penaeus</taxon>
    </lineage>
</organism>
<evidence type="ECO:0000313" key="7">
    <source>
        <dbReference type="EMBL" id="ROT75112.1"/>
    </source>
</evidence>
<dbReference type="STRING" id="6689.A0A3R7SU19"/>
<dbReference type="PROSITE" id="PS50297">
    <property type="entry name" value="ANK_REP_REGION"/>
    <property type="match status" value="2"/>
</dbReference>
<dbReference type="SUPFAM" id="SSF48403">
    <property type="entry name" value="Ankyrin repeat"/>
    <property type="match status" value="2"/>
</dbReference>
<evidence type="ECO:0000256" key="2">
    <source>
        <dbReference type="ARBA" id="ARBA00022737"/>
    </source>
</evidence>
<dbReference type="SMART" id="SM00248">
    <property type="entry name" value="ANK"/>
    <property type="match status" value="4"/>
</dbReference>
<dbReference type="Gene3D" id="3.40.50.1460">
    <property type="match status" value="2"/>
</dbReference>
<evidence type="ECO:0000256" key="5">
    <source>
        <dbReference type="SAM" id="MobiDB-lite"/>
    </source>
</evidence>
<sequence>MPMPQKSLVGKPKSPRKSKFSQVNVMKVKKTKTPFKHCIYTRSLTNRLAKRIANHTPLHVFKLKGQLFKAVEDGDVVKVQELIQDTGAAVRKNKSRCTLLHTAASHNQADVVMFLLKLISPNITNEEGQTPAHVAAEKGHTQVLKLLMSDSDFDADKRDNCHNTLGGHLFKAVLEGNKKEAERLLAVGADPDSHGGKLVNGVLARELGVTTAGLLASALNMEWAVTMFAKNARNDKTGETGLLTSAVSNSVQLKVPSRQFRVRHATAIQGGADVYKMDKEARGFVRILNFSCFKDRSDLNLQQLDYDACIMSDVFDKMGYMCKTHSSLTAQQTKEVMKNIRDEYTVKNKTFRRDDVSPSQPILLNKLFPENMADKTPPYIPEDYLPLEEETALRSQGQLFKAVEDGDVVKVQELIQDTGAAVRKNKTRCTLLHAAASHNQADVVMFLLKLISPNITNEEGQTPAHVAAEKGHTQVLKLLMCDSDFDADKRDNRHNTVKSLLGGHLFKAVLEGNKKEAERLLAVGADPDSHGGKLVNGVLARELGVTTAGLLASALNMEWAVTMFAKNARNDKTGETGLLTSAVSNSVQLKVPTRKFRVRYETAIEGGADVYKMDKEARGFVRIFNFSCFKDRSDLNFQELDCDASIMSDVFDKMGYMCETHSSLTAQQTKDVMKNIRDGDELTDVGCAIFVIYGYSVNGRSVLTSDMKCVDIDYMLNAFKDSECPQLKNKPKFFIFNLYNTSEVPTNSGNQTPKVVRLTDPLNDMVCIYSNSIGVNCVPDGEGTSFNWCLCRTLAHRAAVQEFGALYRAFLKEYSNSSPSSSPELRYFGFTKKFFFNPMQID</sequence>
<keyword evidence="3 4" id="KW-0040">ANK repeat</keyword>
<accession>A0A3R7SU19</accession>
<dbReference type="InterPro" id="IPR015917">
    <property type="entry name" value="Pept_C14A"/>
</dbReference>
<dbReference type="OrthoDB" id="6097640at2759"/>
<dbReference type="AlphaFoldDB" id="A0A3R7SU19"/>
<comment type="caution">
    <text evidence="7">The sequence shown here is derived from an EMBL/GenBank/DDBJ whole genome shotgun (WGS) entry which is preliminary data.</text>
</comment>
<dbReference type="InterPro" id="IPR011600">
    <property type="entry name" value="Pept_C14_caspase"/>
</dbReference>
<dbReference type="Pfam" id="PF12796">
    <property type="entry name" value="Ank_2"/>
    <property type="match status" value="2"/>
</dbReference>
<dbReference type="PROSITE" id="PS50208">
    <property type="entry name" value="CASPASE_P20"/>
    <property type="match status" value="1"/>
</dbReference>
<dbReference type="PANTHER" id="PTHR24126">
    <property type="entry name" value="ANKYRIN REPEAT, PH AND SEC7 DOMAIN CONTAINING PROTEIN SECG-RELATED"/>
    <property type="match status" value="1"/>
</dbReference>
<dbReference type="Pfam" id="PF00656">
    <property type="entry name" value="Peptidase_C14"/>
    <property type="match status" value="1"/>
</dbReference>
<dbReference type="PANTHER" id="PTHR24126:SF14">
    <property type="entry name" value="ANK_REP_REGION DOMAIN-CONTAINING PROTEIN"/>
    <property type="match status" value="1"/>
</dbReference>
<feature type="repeat" description="ANK" evidence="4">
    <location>
        <begin position="459"/>
        <end position="480"/>
    </location>
</feature>
<dbReference type="GO" id="GO:0006508">
    <property type="term" value="P:proteolysis"/>
    <property type="evidence" value="ECO:0007669"/>
    <property type="project" value="InterPro"/>
</dbReference>
<dbReference type="Proteomes" id="UP000283509">
    <property type="component" value="Unassembled WGS sequence"/>
</dbReference>
<dbReference type="SUPFAM" id="SSF52129">
    <property type="entry name" value="Caspase-like"/>
    <property type="match status" value="2"/>
</dbReference>
<protein>
    <submittedName>
        <fullName evidence="7">Caspase</fullName>
    </submittedName>
</protein>
<dbReference type="InterPro" id="IPR036770">
    <property type="entry name" value="Ankyrin_rpt-contain_sf"/>
</dbReference>
<gene>
    <name evidence="7" type="ORF">C7M84_006398</name>
</gene>
<evidence type="ECO:0000259" key="6">
    <source>
        <dbReference type="PROSITE" id="PS50208"/>
    </source>
</evidence>
<name>A0A3R7SU19_PENVA</name>
<evidence type="ECO:0000256" key="3">
    <source>
        <dbReference type="ARBA" id="ARBA00023043"/>
    </source>
</evidence>
<reference evidence="7 8" key="1">
    <citation type="submission" date="2018-04" db="EMBL/GenBank/DDBJ databases">
        <authorList>
            <person name="Zhang X."/>
            <person name="Yuan J."/>
            <person name="Li F."/>
            <person name="Xiang J."/>
        </authorList>
    </citation>
    <scope>NUCLEOTIDE SEQUENCE [LARGE SCALE GENOMIC DNA]</scope>
    <source>
        <tissue evidence="7">Muscle</tissue>
    </source>
</reference>
<evidence type="ECO:0000256" key="1">
    <source>
        <dbReference type="ARBA" id="ARBA00010134"/>
    </source>
</evidence>
<dbReference type="GO" id="GO:0004197">
    <property type="term" value="F:cysteine-type endopeptidase activity"/>
    <property type="evidence" value="ECO:0007669"/>
    <property type="project" value="InterPro"/>
</dbReference>
<dbReference type="InterPro" id="IPR002110">
    <property type="entry name" value="Ankyrin_rpt"/>
</dbReference>
<feature type="repeat" description="ANK" evidence="4">
    <location>
        <begin position="127"/>
        <end position="149"/>
    </location>
</feature>
<dbReference type="SMART" id="SM00115">
    <property type="entry name" value="CASc"/>
    <property type="match status" value="1"/>
</dbReference>
<keyword evidence="8" id="KW-1185">Reference proteome</keyword>
<keyword evidence="2" id="KW-0677">Repeat</keyword>